<evidence type="ECO:0000256" key="5">
    <source>
        <dbReference type="ARBA" id="ARBA00022694"/>
    </source>
</evidence>
<evidence type="ECO:0000256" key="6">
    <source>
        <dbReference type="HAMAP-Rule" id="MF_01872"/>
    </source>
</evidence>
<comment type="function">
    <text evidence="6">Specifically methylates the adenine in position 37 of tRNA(1)(Val) (anticodon cmo5UAC).</text>
</comment>
<dbReference type="GO" id="GO:0003676">
    <property type="term" value="F:nucleic acid binding"/>
    <property type="evidence" value="ECO:0007669"/>
    <property type="project" value="InterPro"/>
</dbReference>
<dbReference type="OrthoDB" id="5383291at2"/>
<dbReference type="InterPro" id="IPR050210">
    <property type="entry name" value="tRNA_Adenine-N(6)_MTase"/>
</dbReference>
<evidence type="ECO:0000256" key="1">
    <source>
        <dbReference type="ARBA" id="ARBA00022490"/>
    </source>
</evidence>
<dbReference type="InterPro" id="IPR007848">
    <property type="entry name" value="Small_mtfrase_dom"/>
</dbReference>
<keyword evidence="3 6" id="KW-0808">Transferase</keyword>
<dbReference type="EC" id="2.1.1.223" evidence="6"/>
<dbReference type="EMBL" id="FNFO01000008">
    <property type="protein sequence ID" value="SDL81673.1"/>
    <property type="molecule type" value="Genomic_DNA"/>
</dbReference>
<name>A0A1G9N5K2_9BACT</name>
<comment type="similarity">
    <text evidence="6">Belongs to the methyltransferase superfamily. tRNA (adenine-N(6)-)-methyltransferase family.</text>
</comment>
<dbReference type="PROSITE" id="PS00092">
    <property type="entry name" value="N6_MTASE"/>
    <property type="match status" value="1"/>
</dbReference>
<dbReference type="Gene3D" id="3.40.50.150">
    <property type="entry name" value="Vaccinia Virus protein VP39"/>
    <property type="match status" value="1"/>
</dbReference>
<dbReference type="InterPro" id="IPR029063">
    <property type="entry name" value="SAM-dependent_MTases_sf"/>
</dbReference>
<keyword evidence="1 6" id="KW-0963">Cytoplasm</keyword>
<keyword evidence="2 6" id="KW-0489">Methyltransferase</keyword>
<feature type="domain" description="Methyltransferase small" evidence="7">
    <location>
        <begin position="49"/>
        <end position="131"/>
    </location>
</feature>
<dbReference type="SUPFAM" id="SSF53335">
    <property type="entry name" value="S-adenosyl-L-methionine-dependent methyltransferases"/>
    <property type="match status" value="1"/>
</dbReference>
<dbReference type="PANTHER" id="PTHR47739">
    <property type="entry name" value="TRNA1(VAL) (ADENINE(37)-N6)-METHYLTRANSFERASE"/>
    <property type="match status" value="1"/>
</dbReference>
<dbReference type="AlphaFoldDB" id="A0A1G9N5K2"/>
<dbReference type="InterPro" id="IPR022882">
    <property type="entry name" value="tRNA_adenine-N6_MeTrfase"/>
</dbReference>
<evidence type="ECO:0000256" key="4">
    <source>
        <dbReference type="ARBA" id="ARBA00022691"/>
    </source>
</evidence>
<dbReference type="Proteomes" id="UP000198510">
    <property type="component" value="Unassembled WGS sequence"/>
</dbReference>
<evidence type="ECO:0000259" key="7">
    <source>
        <dbReference type="Pfam" id="PF05175"/>
    </source>
</evidence>
<gene>
    <name evidence="8" type="ORF">SAMN05421823_108184</name>
</gene>
<dbReference type="GO" id="GO:0008033">
    <property type="term" value="P:tRNA processing"/>
    <property type="evidence" value="ECO:0007669"/>
    <property type="project" value="UniProtKB-UniRule"/>
</dbReference>
<reference evidence="8 9" key="1">
    <citation type="submission" date="2016-10" db="EMBL/GenBank/DDBJ databases">
        <authorList>
            <person name="de Groot N.N."/>
        </authorList>
    </citation>
    <scope>NUCLEOTIDE SEQUENCE [LARGE SCALE GENOMIC DNA]</scope>
    <source>
        <strain evidence="8 9">DSM 25186</strain>
    </source>
</reference>
<dbReference type="HAMAP" id="MF_01872">
    <property type="entry name" value="tRNA_methyltr_YfiC"/>
    <property type="match status" value="1"/>
</dbReference>
<organism evidence="8 9">
    <name type="scientific">Catalinimonas alkaloidigena</name>
    <dbReference type="NCBI Taxonomy" id="1075417"/>
    <lineage>
        <taxon>Bacteria</taxon>
        <taxon>Pseudomonadati</taxon>
        <taxon>Bacteroidota</taxon>
        <taxon>Cytophagia</taxon>
        <taxon>Cytophagales</taxon>
        <taxon>Catalimonadaceae</taxon>
        <taxon>Catalinimonas</taxon>
    </lineage>
</organism>
<evidence type="ECO:0000256" key="2">
    <source>
        <dbReference type="ARBA" id="ARBA00022603"/>
    </source>
</evidence>
<dbReference type="GO" id="GO:0005737">
    <property type="term" value="C:cytoplasm"/>
    <property type="evidence" value="ECO:0007669"/>
    <property type="project" value="UniProtKB-SubCell"/>
</dbReference>
<dbReference type="GO" id="GO:0016430">
    <property type="term" value="F:tRNA (adenine-N6)-methyltransferase activity"/>
    <property type="evidence" value="ECO:0007669"/>
    <property type="project" value="UniProtKB-UniRule"/>
</dbReference>
<accession>A0A1G9N5K2</accession>
<comment type="subcellular location">
    <subcellularLocation>
        <location evidence="6">Cytoplasm</location>
    </subcellularLocation>
</comment>
<dbReference type="RefSeq" id="WP_089685140.1">
    <property type="nucleotide sequence ID" value="NZ_FNFO01000008.1"/>
</dbReference>
<dbReference type="STRING" id="1075417.SAMN05421823_108184"/>
<sequence length="246" mass="27600">MNPAPAPKRQKNTFFQFKQFRVEQERCALKVCTDACTLGAWAPVDNVATALDIGTGTGLLALMLAQRAPQARIDAVELEADAAAQARDNVRHSPWAERIQVHAESIQAFAARTSTRYDLIVSNPPFYQNSLRSPGTARRAALHGDTLPLATLAQLATDLLQPAGRLAVLLPPGEAVSVATLLREHGWFPVKRLYLHEREEAPCLRHLQLFCRDRRGVQEETLYVRTAAQHYTDAYRRLLRDFYLIF</sequence>
<dbReference type="PANTHER" id="PTHR47739:SF1">
    <property type="entry name" value="TRNA1(VAL) (ADENINE(37)-N6)-METHYLTRANSFERASE"/>
    <property type="match status" value="1"/>
</dbReference>
<evidence type="ECO:0000313" key="8">
    <source>
        <dbReference type="EMBL" id="SDL81673.1"/>
    </source>
</evidence>
<keyword evidence="4 6" id="KW-0949">S-adenosyl-L-methionine</keyword>
<evidence type="ECO:0000313" key="9">
    <source>
        <dbReference type="Proteomes" id="UP000198510"/>
    </source>
</evidence>
<keyword evidence="5 6" id="KW-0819">tRNA processing</keyword>
<dbReference type="GO" id="GO:0032259">
    <property type="term" value="P:methylation"/>
    <property type="evidence" value="ECO:0007669"/>
    <property type="project" value="UniProtKB-KW"/>
</dbReference>
<comment type="catalytic activity">
    <reaction evidence="6">
        <text>adenosine(37) in tRNA1(Val) + S-adenosyl-L-methionine = N(6)-methyladenosine(37) in tRNA1(Val) + S-adenosyl-L-homocysteine + H(+)</text>
        <dbReference type="Rhea" id="RHEA:43160"/>
        <dbReference type="Rhea" id="RHEA-COMP:10369"/>
        <dbReference type="Rhea" id="RHEA-COMP:10370"/>
        <dbReference type="ChEBI" id="CHEBI:15378"/>
        <dbReference type="ChEBI" id="CHEBI:57856"/>
        <dbReference type="ChEBI" id="CHEBI:59789"/>
        <dbReference type="ChEBI" id="CHEBI:74411"/>
        <dbReference type="ChEBI" id="CHEBI:74449"/>
        <dbReference type="EC" id="2.1.1.223"/>
    </reaction>
</comment>
<protein>
    <recommendedName>
        <fullName evidence="6">tRNA1(Val) (adenine(37)-N6)-methyltransferase</fullName>
        <ecNumber evidence="6">2.1.1.223</ecNumber>
    </recommendedName>
    <alternativeName>
        <fullName evidence="6">tRNA m6A37 methyltransferase</fullName>
    </alternativeName>
</protein>
<dbReference type="CDD" id="cd02440">
    <property type="entry name" value="AdoMet_MTases"/>
    <property type="match status" value="1"/>
</dbReference>
<keyword evidence="9" id="KW-1185">Reference proteome</keyword>
<proteinExistence type="inferred from homology"/>
<dbReference type="Pfam" id="PF05175">
    <property type="entry name" value="MTS"/>
    <property type="match status" value="1"/>
</dbReference>
<evidence type="ECO:0000256" key="3">
    <source>
        <dbReference type="ARBA" id="ARBA00022679"/>
    </source>
</evidence>
<dbReference type="InterPro" id="IPR002052">
    <property type="entry name" value="DNA_methylase_N6_adenine_CS"/>
</dbReference>